<dbReference type="Proteomes" id="UP001367508">
    <property type="component" value="Unassembled WGS sequence"/>
</dbReference>
<dbReference type="InterPro" id="IPR001245">
    <property type="entry name" value="Ser-Thr/Tyr_kinase_cat_dom"/>
</dbReference>
<keyword evidence="7 14" id="KW-0547">Nucleotide-binding</keyword>
<feature type="domain" description="Protein kinase" evidence="16">
    <location>
        <begin position="167"/>
        <end position="439"/>
    </location>
</feature>
<dbReference type="GO" id="GO:0004674">
    <property type="term" value="F:protein serine/threonine kinase activity"/>
    <property type="evidence" value="ECO:0007669"/>
    <property type="project" value="UniProtKB-KW"/>
</dbReference>
<evidence type="ECO:0000256" key="10">
    <source>
        <dbReference type="ARBA" id="ARBA00022989"/>
    </source>
</evidence>
<comment type="catalytic activity">
    <reaction evidence="13">
        <text>L-seryl-[protein] + ATP = O-phospho-L-seryl-[protein] + ADP + H(+)</text>
        <dbReference type="Rhea" id="RHEA:17989"/>
        <dbReference type="Rhea" id="RHEA-COMP:9863"/>
        <dbReference type="Rhea" id="RHEA-COMP:11604"/>
        <dbReference type="ChEBI" id="CHEBI:15378"/>
        <dbReference type="ChEBI" id="CHEBI:29999"/>
        <dbReference type="ChEBI" id="CHEBI:30616"/>
        <dbReference type="ChEBI" id="CHEBI:83421"/>
        <dbReference type="ChEBI" id="CHEBI:456216"/>
        <dbReference type="EC" id="2.7.11.1"/>
    </reaction>
</comment>
<evidence type="ECO:0000256" key="12">
    <source>
        <dbReference type="ARBA" id="ARBA00047899"/>
    </source>
</evidence>
<dbReference type="InterPro" id="IPR052232">
    <property type="entry name" value="RLK_Ser/Thr-Kinase"/>
</dbReference>
<dbReference type="Gene3D" id="3.30.200.20">
    <property type="entry name" value="Phosphorylase Kinase, domain 1"/>
    <property type="match status" value="1"/>
</dbReference>
<dbReference type="GO" id="GO:0005524">
    <property type="term" value="F:ATP binding"/>
    <property type="evidence" value="ECO:0007669"/>
    <property type="project" value="UniProtKB-UniRule"/>
</dbReference>
<dbReference type="InterPro" id="IPR011009">
    <property type="entry name" value="Kinase-like_dom_sf"/>
</dbReference>
<evidence type="ECO:0000256" key="2">
    <source>
        <dbReference type="ARBA" id="ARBA00012513"/>
    </source>
</evidence>
<dbReference type="Pfam" id="PF07714">
    <property type="entry name" value="PK_Tyr_Ser-Thr"/>
    <property type="match status" value="1"/>
</dbReference>
<organism evidence="17 18">
    <name type="scientific">Canavalia gladiata</name>
    <name type="common">Sword bean</name>
    <name type="synonym">Dolichos gladiatus</name>
    <dbReference type="NCBI Taxonomy" id="3824"/>
    <lineage>
        <taxon>Eukaryota</taxon>
        <taxon>Viridiplantae</taxon>
        <taxon>Streptophyta</taxon>
        <taxon>Embryophyta</taxon>
        <taxon>Tracheophyta</taxon>
        <taxon>Spermatophyta</taxon>
        <taxon>Magnoliopsida</taxon>
        <taxon>eudicotyledons</taxon>
        <taxon>Gunneridae</taxon>
        <taxon>Pentapetalae</taxon>
        <taxon>rosids</taxon>
        <taxon>fabids</taxon>
        <taxon>Fabales</taxon>
        <taxon>Fabaceae</taxon>
        <taxon>Papilionoideae</taxon>
        <taxon>50 kb inversion clade</taxon>
        <taxon>NPAAA clade</taxon>
        <taxon>indigoferoid/millettioid clade</taxon>
        <taxon>Phaseoleae</taxon>
        <taxon>Canavalia</taxon>
    </lineage>
</organism>
<comment type="subcellular location">
    <subcellularLocation>
        <location evidence="1">Membrane</location>
        <topology evidence="1">Single-pass membrane protein</topology>
    </subcellularLocation>
</comment>
<evidence type="ECO:0000313" key="18">
    <source>
        <dbReference type="Proteomes" id="UP001367508"/>
    </source>
</evidence>
<keyword evidence="4" id="KW-0597">Phosphoprotein</keyword>
<dbReference type="FunFam" id="1.10.510.10:FF:000035">
    <property type="entry name" value="Putative receptor-like serine/threonine-protein kinase"/>
    <property type="match status" value="1"/>
</dbReference>
<evidence type="ECO:0000256" key="8">
    <source>
        <dbReference type="ARBA" id="ARBA00022777"/>
    </source>
</evidence>
<dbReference type="EMBL" id="JAYMYQ010000008">
    <property type="protein sequence ID" value="KAK7315122.1"/>
    <property type="molecule type" value="Genomic_DNA"/>
</dbReference>
<evidence type="ECO:0000313" key="17">
    <source>
        <dbReference type="EMBL" id="KAK7315122.1"/>
    </source>
</evidence>
<evidence type="ECO:0000256" key="6">
    <source>
        <dbReference type="ARBA" id="ARBA00022692"/>
    </source>
</evidence>
<dbReference type="GO" id="GO:0016020">
    <property type="term" value="C:membrane"/>
    <property type="evidence" value="ECO:0007669"/>
    <property type="project" value="UniProtKB-SubCell"/>
</dbReference>
<comment type="catalytic activity">
    <reaction evidence="12">
        <text>L-threonyl-[protein] + ATP = O-phospho-L-threonyl-[protein] + ADP + H(+)</text>
        <dbReference type="Rhea" id="RHEA:46608"/>
        <dbReference type="Rhea" id="RHEA-COMP:11060"/>
        <dbReference type="Rhea" id="RHEA-COMP:11605"/>
        <dbReference type="ChEBI" id="CHEBI:15378"/>
        <dbReference type="ChEBI" id="CHEBI:30013"/>
        <dbReference type="ChEBI" id="CHEBI:30616"/>
        <dbReference type="ChEBI" id="CHEBI:61977"/>
        <dbReference type="ChEBI" id="CHEBI:456216"/>
        <dbReference type="EC" id="2.7.11.1"/>
    </reaction>
</comment>
<sequence>MPYPYLHRFIIIMKSKLLMLSTPFFGIPLWVLLATSTAAFILVTCVIMCFCFIYHPRKKSYKPRFSLPKSTTCKHHRGDFNSSSLDKRLLSASGHISELGINFEKLASGHSHELVLHGQFYPLDDGIIKDGYFNALESSDKLCPTSNDMGKGCNFSLKEIEDATNGLAKENLIGSGDNGAVYLGFLSNKGQVAVKKLVCDSRQPEELFASQMEAIGSVKHNNLVKLLGYTSEGACRMSISEYVENGNLHHWLHESPGLISPLTWVTRLNIIHGVAKGLAYLHKEVKPKILHGSLKSSNILLDHQLNPKISDFGLAKVLSPAWNHSTMVALGYVDPDCHSTSTITEGDDIYGFGILIMEIVSGRIPLNLSVPKGHIVDWFRSMISNGKIDHVVDPKLPEMPSSKELKRVILVALRCVDPNVNPRIKMRDVVCMLETNLLLFEVIANN</sequence>
<comment type="caution">
    <text evidence="17">The sequence shown here is derived from an EMBL/GenBank/DDBJ whole genome shotgun (WGS) entry which is preliminary data.</text>
</comment>
<dbReference type="AlphaFoldDB" id="A0AAN9PYJ1"/>
<keyword evidence="3" id="KW-0723">Serine/threonine-protein kinase</keyword>
<keyword evidence="9 14" id="KW-0067">ATP-binding</keyword>
<dbReference type="InterPro" id="IPR017441">
    <property type="entry name" value="Protein_kinase_ATP_BS"/>
</dbReference>
<feature type="binding site" evidence="14">
    <location>
        <position position="196"/>
    </location>
    <ligand>
        <name>ATP</name>
        <dbReference type="ChEBI" id="CHEBI:30616"/>
    </ligand>
</feature>
<evidence type="ECO:0000256" key="13">
    <source>
        <dbReference type="ARBA" id="ARBA00048679"/>
    </source>
</evidence>
<keyword evidence="11 15" id="KW-0472">Membrane</keyword>
<keyword evidence="10 15" id="KW-1133">Transmembrane helix</keyword>
<evidence type="ECO:0000256" key="1">
    <source>
        <dbReference type="ARBA" id="ARBA00004167"/>
    </source>
</evidence>
<dbReference type="Gene3D" id="1.10.510.10">
    <property type="entry name" value="Transferase(Phosphotransferase) domain 1"/>
    <property type="match status" value="1"/>
</dbReference>
<dbReference type="PROSITE" id="PS50011">
    <property type="entry name" value="PROTEIN_KINASE_DOM"/>
    <property type="match status" value="1"/>
</dbReference>
<keyword evidence="6 15" id="KW-0812">Transmembrane</keyword>
<evidence type="ECO:0000256" key="5">
    <source>
        <dbReference type="ARBA" id="ARBA00022679"/>
    </source>
</evidence>
<protein>
    <recommendedName>
        <fullName evidence="2">non-specific serine/threonine protein kinase</fullName>
        <ecNumber evidence="2">2.7.11.1</ecNumber>
    </recommendedName>
</protein>
<reference evidence="17 18" key="1">
    <citation type="submission" date="2024-01" db="EMBL/GenBank/DDBJ databases">
        <title>The genomes of 5 underutilized Papilionoideae crops provide insights into root nodulation and disease resistanc.</title>
        <authorList>
            <person name="Jiang F."/>
        </authorList>
    </citation>
    <scope>NUCLEOTIDE SEQUENCE [LARGE SCALE GENOMIC DNA]</scope>
    <source>
        <strain evidence="17">LVBAO_FW01</strain>
        <tissue evidence="17">Leaves</tissue>
    </source>
</reference>
<dbReference type="PANTHER" id="PTHR47984">
    <property type="entry name" value="OS01G0323000 PROTEIN"/>
    <property type="match status" value="1"/>
</dbReference>
<evidence type="ECO:0000256" key="14">
    <source>
        <dbReference type="PROSITE-ProRule" id="PRU10141"/>
    </source>
</evidence>
<keyword evidence="18" id="KW-1185">Reference proteome</keyword>
<evidence type="ECO:0000256" key="11">
    <source>
        <dbReference type="ARBA" id="ARBA00023136"/>
    </source>
</evidence>
<evidence type="ECO:0000256" key="7">
    <source>
        <dbReference type="ARBA" id="ARBA00022741"/>
    </source>
</evidence>
<keyword evidence="8" id="KW-0418">Kinase</keyword>
<evidence type="ECO:0000256" key="4">
    <source>
        <dbReference type="ARBA" id="ARBA00022553"/>
    </source>
</evidence>
<evidence type="ECO:0000256" key="15">
    <source>
        <dbReference type="SAM" id="Phobius"/>
    </source>
</evidence>
<evidence type="ECO:0000256" key="9">
    <source>
        <dbReference type="ARBA" id="ARBA00022840"/>
    </source>
</evidence>
<proteinExistence type="predicted"/>
<dbReference type="InterPro" id="IPR000719">
    <property type="entry name" value="Prot_kinase_dom"/>
</dbReference>
<dbReference type="PROSITE" id="PS00107">
    <property type="entry name" value="PROTEIN_KINASE_ATP"/>
    <property type="match status" value="1"/>
</dbReference>
<gene>
    <name evidence="17" type="ORF">VNO77_33654</name>
</gene>
<dbReference type="PANTHER" id="PTHR47984:SF15">
    <property type="entry name" value="PROTEIN KINASE DOMAIN-CONTAINING PROTEIN"/>
    <property type="match status" value="1"/>
</dbReference>
<evidence type="ECO:0000259" key="16">
    <source>
        <dbReference type="PROSITE" id="PS50011"/>
    </source>
</evidence>
<dbReference type="EC" id="2.7.11.1" evidence="2"/>
<accession>A0AAN9PYJ1</accession>
<keyword evidence="5" id="KW-0808">Transferase</keyword>
<evidence type="ECO:0000256" key="3">
    <source>
        <dbReference type="ARBA" id="ARBA00022527"/>
    </source>
</evidence>
<dbReference type="SUPFAM" id="SSF56112">
    <property type="entry name" value="Protein kinase-like (PK-like)"/>
    <property type="match status" value="1"/>
</dbReference>
<name>A0AAN9PYJ1_CANGL</name>
<feature type="transmembrane region" description="Helical" evidence="15">
    <location>
        <begin position="27"/>
        <end position="54"/>
    </location>
</feature>